<evidence type="ECO:0000256" key="1">
    <source>
        <dbReference type="SAM" id="MobiDB-lite"/>
    </source>
</evidence>
<evidence type="ECO:0000313" key="3">
    <source>
        <dbReference type="Proteomes" id="UP001151760"/>
    </source>
</evidence>
<reference evidence="2" key="1">
    <citation type="journal article" date="2022" name="Int. J. Mol. Sci.">
        <title>Draft Genome of Tanacetum Coccineum: Genomic Comparison of Closely Related Tanacetum-Family Plants.</title>
        <authorList>
            <person name="Yamashiro T."/>
            <person name="Shiraishi A."/>
            <person name="Nakayama K."/>
            <person name="Satake H."/>
        </authorList>
    </citation>
    <scope>NUCLEOTIDE SEQUENCE</scope>
</reference>
<sequence>MFLPMTQLMLRDGNVMQLARKGTGVLSRPLVAGSRGATPGWGRAAGNDEQVLISVAKLFCKGLVHPRSPDRSENVKCFGVRTRKMDDVLVKTLNLPKTLWGVSLESKTGRRCFYSETLGHMKKDCRSRKGKDGAGSNGSKDPEEKQKSVMMKLLGGFFRGLQQVIVCKDLRCAGWSHSQDEDIGATGIASLLEMSMSLRNVSFLYLRALSSAYRIPSQSYALSCDCLGACDESELELVNEAEWLWNFIYEILCGLTPTISTISKDVIVCYPWRRLCSQVYTMASV</sequence>
<reference evidence="2" key="2">
    <citation type="submission" date="2022-01" db="EMBL/GenBank/DDBJ databases">
        <authorList>
            <person name="Yamashiro T."/>
            <person name="Shiraishi A."/>
            <person name="Satake H."/>
            <person name="Nakayama K."/>
        </authorList>
    </citation>
    <scope>NUCLEOTIDE SEQUENCE</scope>
</reference>
<feature type="region of interest" description="Disordered" evidence="1">
    <location>
        <begin position="125"/>
        <end position="145"/>
    </location>
</feature>
<protein>
    <submittedName>
        <fullName evidence="2">Uncharacterized protein</fullName>
    </submittedName>
</protein>
<keyword evidence="3" id="KW-1185">Reference proteome</keyword>
<organism evidence="2 3">
    <name type="scientific">Tanacetum coccineum</name>
    <dbReference type="NCBI Taxonomy" id="301880"/>
    <lineage>
        <taxon>Eukaryota</taxon>
        <taxon>Viridiplantae</taxon>
        <taxon>Streptophyta</taxon>
        <taxon>Embryophyta</taxon>
        <taxon>Tracheophyta</taxon>
        <taxon>Spermatophyta</taxon>
        <taxon>Magnoliopsida</taxon>
        <taxon>eudicotyledons</taxon>
        <taxon>Gunneridae</taxon>
        <taxon>Pentapetalae</taxon>
        <taxon>asterids</taxon>
        <taxon>campanulids</taxon>
        <taxon>Asterales</taxon>
        <taxon>Asteraceae</taxon>
        <taxon>Asteroideae</taxon>
        <taxon>Anthemideae</taxon>
        <taxon>Anthemidinae</taxon>
        <taxon>Tanacetum</taxon>
    </lineage>
</organism>
<evidence type="ECO:0000313" key="2">
    <source>
        <dbReference type="EMBL" id="GJT91823.1"/>
    </source>
</evidence>
<gene>
    <name evidence="2" type="ORF">Tco_1080668</name>
</gene>
<accession>A0ABQ5HXA3</accession>
<name>A0ABQ5HXA3_9ASTR</name>
<comment type="caution">
    <text evidence="2">The sequence shown here is derived from an EMBL/GenBank/DDBJ whole genome shotgun (WGS) entry which is preliminary data.</text>
</comment>
<dbReference type="Proteomes" id="UP001151760">
    <property type="component" value="Unassembled WGS sequence"/>
</dbReference>
<dbReference type="EMBL" id="BQNB010020053">
    <property type="protein sequence ID" value="GJT91823.1"/>
    <property type="molecule type" value="Genomic_DNA"/>
</dbReference>
<proteinExistence type="predicted"/>